<sequence>MKTVDLNEVTGRVADLCGKANCLLGEDVIAALEKARLAEQSPTGRKILDQILENARLARDKNAPLCQDTGFAVFFVELGTEVRLQGEGTLEEAINQGVARGYKEGFLRKSIVRDPLNRVNTGDNTPAVVHLTQVPGDRLSLTFAPKGGGSENMSRLAMLKPADGLEGVKRFVIETVQIAGANPCPPIIVGLGIGATFEKCAWLAKKALLRPLGSRHPVAFYADLEEELLDLVNRTGVGPQGLGGTTTALGVLIETHPCHIASLPVALNMQCHSARHLTAVF</sequence>
<dbReference type="Pfam" id="PF05681">
    <property type="entry name" value="Fumerase"/>
    <property type="match status" value="1"/>
</dbReference>
<evidence type="ECO:0000259" key="7">
    <source>
        <dbReference type="Pfam" id="PF05681"/>
    </source>
</evidence>
<evidence type="ECO:0000256" key="3">
    <source>
        <dbReference type="ARBA" id="ARBA00022723"/>
    </source>
</evidence>
<evidence type="ECO:0000256" key="1">
    <source>
        <dbReference type="ARBA" id="ARBA00008876"/>
    </source>
</evidence>
<dbReference type="PANTHER" id="PTHR30389:SF17">
    <property type="entry name" value="L(+)-TARTRATE DEHYDRATASE SUBUNIT ALPHA-RELATED"/>
    <property type="match status" value="1"/>
</dbReference>
<keyword evidence="6" id="KW-0456">Lyase</keyword>
<gene>
    <name evidence="8" type="ORF">A2Z86_06710</name>
</gene>
<accession>A0A1F5YDS3</accession>
<dbReference type="GO" id="GO:0051539">
    <property type="term" value="F:4 iron, 4 sulfur cluster binding"/>
    <property type="evidence" value="ECO:0007669"/>
    <property type="project" value="UniProtKB-KW"/>
</dbReference>
<name>A0A1F5YDS3_9BACT</name>
<evidence type="ECO:0000256" key="5">
    <source>
        <dbReference type="ARBA" id="ARBA00023014"/>
    </source>
</evidence>
<dbReference type="InterPro" id="IPR004646">
    <property type="entry name" value="Fe-S_hydro-lyase_TtdA-typ_cat"/>
</dbReference>
<dbReference type="NCBIfam" id="TIGR00722">
    <property type="entry name" value="ttdA_fumA_fumB"/>
    <property type="match status" value="1"/>
</dbReference>
<protein>
    <submittedName>
        <fullName evidence="8">Fumarate hydratase</fullName>
    </submittedName>
</protein>
<reference evidence="8 9" key="1">
    <citation type="journal article" date="2016" name="Nat. Commun.">
        <title>Thousands of microbial genomes shed light on interconnected biogeochemical processes in an aquifer system.</title>
        <authorList>
            <person name="Anantharaman K."/>
            <person name="Brown C.T."/>
            <person name="Hug L.A."/>
            <person name="Sharon I."/>
            <person name="Castelle C.J."/>
            <person name="Probst A.J."/>
            <person name="Thomas B.C."/>
            <person name="Singh A."/>
            <person name="Wilkins M.J."/>
            <person name="Karaoz U."/>
            <person name="Brodie E.L."/>
            <person name="Williams K.H."/>
            <person name="Hubbard S.S."/>
            <person name="Banfield J.F."/>
        </authorList>
    </citation>
    <scope>NUCLEOTIDE SEQUENCE [LARGE SCALE GENOMIC DNA]</scope>
</reference>
<dbReference type="Proteomes" id="UP000176992">
    <property type="component" value="Unassembled WGS sequence"/>
</dbReference>
<dbReference type="EMBL" id="MFIV01000126">
    <property type="protein sequence ID" value="OGF98328.1"/>
    <property type="molecule type" value="Genomic_DNA"/>
</dbReference>
<dbReference type="GO" id="GO:0046872">
    <property type="term" value="F:metal ion binding"/>
    <property type="evidence" value="ECO:0007669"/>
    <property type="project" value="UniProtKB-KW"/>
</dbReference>
<organism evidence="8 9">
    <name type="scientific">Candidatus Glassbacteria bacterium GWA2_58_10</name>
    <dbReference type="NCBI Taxonomy" id="1817865"/>
    <lineage>
        <taxon>Bacteria</taxon>
        <taxon>Candidatus Glassiibacteriota</taxon>
    </lineage>
</organism>
<evidence type="ECO:0000256" key="2">
    <source>
        <dbReference type="ARBA" id="ARBA00022485"/>
    </source>
</evidence>
<evidence type="ECO:0000313" key="8">
    <source>
        <dbReference type="EMBL" id="OGF98328.1"/>
    </source>
</evidence>
<comment type="similarity">
    <text evidence="1">Belongs to the class-I fumarase family.</text>
</comment>
<evidence type="ECO:0000256" key="6">
    <source>
        <dbReference type="ARBA" id="ARBA00023239"/>
    </source>
</evidence>
<dbReference type="NCBIfam" id="NF004885">
    <property type="entry name" value="PRK06246.1"/>
    <property type="match status" value="1"/>
</dbReference>
<feature type="domain" description="Fe-S hydro-lyase tartrate dehydratase alpha-type catalytic" evidence="7">
    <location>
        <begin position="12"/>
        <end position="279"/>
    </location>
</feature>
<keyword evidence="3" id="KW-0479">Metal-binding</keyword>
<dbReference type="GO" id="GO:0016829">
    <property type="term" value="F:lyase activity"/>
    <property type="evidence" value="ECO:0007669"/>
    <property type="project" value="UniProtKB-KW"/>
</dbReference>
<keyword evidence="2" id="KW-0004">4Fe-4S</keyword>
<keyword evidence="5" id="KW-0411">Iron-sulfur</keyword>
<dbReference type="InterPro" id="IPR051208">
    <property type="entry name" value="Class-I_Fumarase/Tartrate_DH"/>
</dbReference>
<evidence type="ECO:0000313" key="9">
    <source>
        <dbReference type="Proteomes" id="UP000176992"/>
    </source>
</evidence>
<keyword evidence="4" id="KW-0408">Iron</keyword>
<comment type="caution">
    <text evidence="8">The sequence shown here is derived from an EMBL/GenBank/DDBJ whole genome shotgun (WGS) entry which is preliminary data.</text>
</comment>
<dbReference type="AlphaFoldDB" id="A0A1F5YDS3"/>
<dbReference type="PANTHER" id="PTHR30389">
    <property type="entry name" value="FUMARATE HYDRATASE-RELATED"/>
    <property type="match status" value="1"/>
</dbReference>
<proteinExistence type="inferred from homology"/>
<evidence type="ECO:0000256" key="4">
    <source>
        <dbReference type="ARBA" id="ARBA00023004"/>
    </source>
</evidence>